<dbReference type="Gene3D" id="1.25.40.970">
    <property type="match status" value="1"/>
</dbReference>
<organism evidence="5 6">
    <name type="scientific">Cirrhinus molitorella</name>
    <name type="common">mud carp</name>
    <dbReference type="NCBI Taxonomy" id="172907"/>
    <lineage>
        <taxon>Eukaryota</taxon>
        <taxon>Metazoa</taxon>
        <taxon>Chordata</taxon>
        <taxon>Craniata</taxon>
        <taxon>Vertebrata</taxon>
        <taxon>Euteleostomi</taxon>
        <taxon>Actinopterygii</taxon>
        <taxon>Neopterygii</taxon>
        <taxon>Teleostei</taxon>
        <taxon>Ostariophysi</taxon>
        <taxon>Cypriniformes</taxon>
        <taxon>Cyprinidae</taxon>
        <taxon>Labeoninae</taxon>
        <taxon>Labeonini</taxon>
        <taxon>Cirrhinus</taxon>
    </lineage>
</organism>
<feature type="domain" description="HAT C-terminal dimerisation" evidence="2">
    <location>
        <begin position="584"/>
        <end position="635"/>
    </location>
</feature>
<dbReference type="EMBL" id="JAYMGO010000009">
    <property type="protein sequence ID" value="KAL1268877.1"/>
    <property type="molecule type" value="Genomic_DNA"/>
</dbReference>
<dbReference type="InterPro" id="IPR012337">
    <property type="entry name" value="RNaseH-like_sf"/>
</dbReference>
<protein>
    <recommendedName>
        <fullName evidence="7">Zinc finger protein 862</fullName>
    </recommendedName>
</protein>
<evidence type="ECO:0000259" key="3">
    <source>
        <dbReference type="Pfam" id="PF25431"/>
    </source>
</evidence>
<evidence type="ECO:0008006" key="7">
    <source>
        <dbReference type="Google" id="ProtNLM"/>
    </source>
</evidence>
<feature type="region of interest" description="Disordered" evidence="1">
    <location>
        <begin position="17"/>
        <end position="63"/>
    </location>
</feature>
<name>A0ABR3MW68_9TELE</name>
<dbReference type="InterPro" id="IPR057456">
    <property type="entry name" value="Znf_C17orf113"/>
</dbReference>
<dbReference type="InterPro" id="IPR008906">
    <property type="entry name" value="HATC_C_dom"/>
</dbReference>
<evidence type="ECO:0000259" key="2">
    <source>
        <dbReference type="Pfam" id="PF05699"/>
    </source>
</evidence>
<keyword evidence="6" id="KW-1185">Reference proteome</keyword>
<sequence length="804" mass="89585">MSRQLSVKSFFKRPNSCDIVNKGEKRGIDAEEDEGQTDKNDQSPLPTTTVTGQPQQSGSRELRREYRVQWEQEFTWLRRKRKICCDICRKAKMSNGFVRGCTTMQKSALTDHKSSQSHNEALRVVNQSVAMSKHVEKSQAACNEALKTQFKVVLHMANTNTPSHQYPDLIHLLQSAGCPNLNSAHTYTHHDTVSQMEEAIAMTITNAVDDRIANSRYVGIIVDETTNITVEKMLITYLTLQHGGDPETVFIGNHTIPSATAECITAKIKNVLSGRGVTMDRVVGLGSDGANVMVGRKAGVAQHLRENNCPYLINIHCGAHRRALAARDASNAVRDVSAYVTTINNIYTYYKNSPIRTNRLNKLQNEMEAHDLLSLKQPSATRWLSLERAVKGIRANWVSLVMELEEEENSRNCPIAKGGEEDVNISHIQPVVNMTLASLEDLMNEPGTAETEFNKELQDSKFCGITLTQADAEKFSVLRTEYIAELTKSIRKRFPLEHVGLIADLDTVLNASRYPGTDSALKNYGLDALERVCVYYGTQRGAAVPLVQKERALQDFLAVKRVLAGSGRPTFRESCKHLITSFGEMFPDYKTLAEVALVIPVSSVAAERGFSMQNNIKTVARSRLSEAKTQNLMTIASASVTLDSFDYAQASTQFKSMRTRRKPSADVVKAVTDVSLQALVKMEEARTEGNFHEVVKICRECLEKQDPVFEDTNLHLLRVLSTASEVWSLPSQHHQRQRVSAAHDDGYTKLYHPNNAQLGMATMRAGVTHWHAGLIEAAHGLICRAYGILMITHGPHHPITKDLE</sequence>
<dbReference type="Proteomes" id="UP001558613">
    <property type="component" value="Unassembled WGS sequence"/>
</dbReference>
<feature type="compositionally biased region" description="Polar residues" evidence="1">
    <location>
        <begin position="42"/>
        <end position="59"/>
    </location>
</feature>
<dbReference type="SUPFAM" id="SSF53098">
    <property type="entry name" value="Ribonuclease H-like"/>
    <property type="match status" value="1"/>
</dbReference>
<dbReference type="Gene3D" id="1.25.40.10">
    <property type="entry name" value="Tetratricopeptide repeat domain"/>
    <property type="match status" value="1"/>
</dbReference>
<accession>A0ABR3MW68</accession>
<gene>
    <name evidence="4" type="ORF">QQF64_009004</name>
    <name evidence="5" type="ORF">QQF64_034240</name>
</gene>
<evidence type="ECO:0000313" key="5">
    <source>
        <dbReference type="EMBL" id="KAL1268877.1"/>
    </source>
</evidence>
<reference evidence="5 6" key="1">
    <citation type="submission" date="2023-09" db="EMBL/GenBank/DDBJ databases">
        <authorList>
            <person name="Wang M."/>
        </authorList>
    </citation>
    <scope>NUCLEOTIDE SEQUENCE [LARGE SCALE GENOMIC DNA]</scope>
    <source>
        <strain evidence="5">GT-2023</strain>
        <tissue evidence="5">Liver</tissue>
    </source>
</reference>
<dbReference type="InterPro" id="IPR011990">
    <property type="entry name" value="TPR-like_helical_dom_sf"/>
</dbReference>
<dbReference type="PANTHER" id="PTHR46880:SF6">
    <property type="entry name" value="U1-TYPE DOMAIN-CONTAINING PROTEIN"/>
    <property type="match status" value="1"/>
</dbReference>
<evidence type="ECO:0000313" key="6">
    <source>
        <dbReference type="Proteomes" id="UP001558613"/>
    </source>
</evidence>
<dbReference type="EMBL" id="JAYMGO010000015">
    <property type="protein sequence ID" value="KAL1261177.1"/>
    <property type="molecule type" value="Genomic_DNA"/>
</dbReference>
<dbReference type="PANTHER" id="PTHR46880">
    <property type="entry name" value="RAS-ASSOCIATING DOMAIN-CONTAINING PROTEIN"/>
    <property type="match status" value="1"/>
</dbReference>
<proteinExistence type="predicted"/>
<evidence type="ECO:0000313" key="4">
    <source>
        <dbReference type="EMBL" id="KAL1261177.1"/>
    </source>
</evidence>
<dbReference type="Pfam" id="PF05699">
    <property type="entry name" value="Dimer_Tnp_hAT"/>
    <property type="match status" value="1"/>
</dbReference>
<evidence type="ECO:0000256" key="1">
    <source>
        <dbReference type="SAM" id="MobiDB-lite"/>
    </source>
</evidence>
<comment type="caution">
    <text evidence="5">The sequence shown here is derived from an EMBL/GenBank/DDBJ whole genome shotgun (WGS) entry which is preliminary data.</text>
</comment>
<feature type="domain" description="C17orf113 probable zinc finger" evidence="3">
    <location>
        <begin position="80"/>
        <end position="123"/>
    </location>
</feature>
<dbReference type="Pfam" id="PF25431">
    <property type="entry name" value="zf-C17orf113"/>
    <property type="match status" value="1"/>
</dbReference>